<feature type="region of interest" description="Disordered" evidence="6">
    <location>
        <begin position="1"/>
        <end position="62"/>
    </location>
</feature>
<keyword evidence="8" id="KW-1185">Reference proteome</keyword>
<dbReference type="EMBL" id="LR877151">
    <property type="protein sequence ID" value="CAD2216805.1"/>
    <property type="molecule type" value="Genomic_DNA"/>
</dbReference>
<evidence type="ECO:0000313" key="7">
    <source>
        <dbReference type="EMBL" id="CAD2216805.1"/>
    </source>
</evidence>
<dbReference type="VEuPathDB" id="TriTrypDB:ADEAN_000428300"/>
<dbReference type="Gene3D" id="1.25.10.10">
    <property type="entry name" value="Leucine-rich Repeat Variant"/>
    <property type="match status" value="1"/>
</dbReference>
<keyword evidence="3" id="KW-0963">Cytoplasm</keyword>
<accession>A0A7G2CBH5</accession>
<proteinExistence type="predicted"/>
<name>A0A7G2CBH5_9TRYP</name>
<dbReference type="SUPFAM" id="SSF48371">
    <property type="entry name" value="ARM repeat"/>
    <property type="match status" value="1"/>
</dbReference>
<dbReference type="InterPro" id="IPR011989">
    <property type="entry name" value="ARM-like"/>
</dbReference>
<dbReference type="Proteomes" id="UP000515908">
    <property type="component" value="Chromosome 07"/>
</dbReference>
<dbReference type="GO" id="GO:0005737">
    <property type="term" value="C:cytoplasm"/>
    <property type="evidence" value="ECO:0007669"/>
    <property type="project" value="UniProtKB-SubCell"/>
</dbReference>
<reference evidence="7 8" key="1">
    <citation type="submission" date="2020-08" db="EMBL/GenBank/DDBJ databases">
        <authorList>
            <person name="Newling K."/>
            <person name="Davey J."/>
            <person name="Forrester S."/>
        </authorList>
    </citation>
    <scope>NUCLEOTIDE SEQUENCE [LARGE SCALE GENOMIC DNA]</scope>
    <source>
        <strain evidence="8">Crithidia deanei Carvalho (ATCC PRA-265)</strain>
    </source>
</reference>
<keyword evidence="2" id="KW-0813">Transport</keyword>
<dbReference type="InterPro" id="IPR040122">
    <property type="entry name" value="Importin_beta"/>
</dbReference>
<feature type="compositionally biased region" description="Acidic residues" evidence="6">
    <location>
        <begin position="42"/>
        <end position="52"/>
    </location>
</feature>
<organism evidence="7 8">
    <name type="scientific">Angomonas deanei</name>
    <dbReference type="NCBI Taxonomy" id="59799"/>
    <lineage>
        <taxon>Eukaryota</taxon>
        <taxon>Discoba</taxon>
        <taxon>Euglenozoa</taxon>
        <taxon>Kinetoplastea</taxon>
        <taxon>Metakinetoplastina</taxon>
        <taxon>Trypanosomatida</taxon>
        <taxon>Trypanosomatidae</taxon>
        <taxon>Strigomonadinae</taxon>
        <taxon>Angomonas</taxon>
    </lineage>
</organism>
<comment type="subcellular location">
    <subcellularLocation>
        <location evidence="1">Cytoplasm</location>
    </subcellularLocation>
</comment>
<evidence type="ECO:0000256" key="1">
    <source>
        <dbReference type="ARBA" id="ARBA00004496"/>
    </source>
</evidence>
<feature type="compositionally biased region" description="Polar residues" evidence="6">
    <location>
        <begin position="53"/>
        <end position="62"/>
    </location>
</feature>
<dbReference type="AlphaFoldDB" id="A0A7G2CBH5"/>
<evidence type="ECO:0000256" key="4">
    <source>
        <dbReference type="ARBA" id="ARBA00022737"/>
    </source>
</evidence>
<evidence type="ECO:0000256" key="5">
    <source>
        <dbReference type="ARBA" id="ARBA00022927"/>
    </source>
</evidence>
<keyword evidence="4" id="KW-0677">Repeat</keyword>
<gene>
    <name evidence="7" type="ORF">ADEAN_000428300</name>
</gene>
<dbReference type="GO" id="GO:0006606">
    <property type="term" value="P:protein import into nucleus"/>
    <property type="evidence" value="ECO:0007669"/>
    <property type="project" value="InterPro"/>
</dbReference>
<sequence>MVLSDMEMAGLQANKEDWQVPDKEEDIRPRHYGARQQQMHDDGEDEDDDGEVENNTLRSTSGSMLDTLSSCYGEAVLMPVLQEVDKMMQPNAPWREFEASMVAFGAVVDGCLEALTPYLPSITTRLLGVLEDPNSHFLVVSICLWACSKISSFILTDETMTRRFLVNGILAKMQSPSKYTQSYATDALQTFLQANQDVGANLGPYLGTILETWAQCLRGYQLKNKVSLLDALDIICTDLGEQIKQDSNMSQALLAAMGELWTATDNESMFIFPLFSSMSRVCAALGPHVESMVQVILTRGLEVLQSNLTERQQALASDGDPPEEEFITTSCDLICGVFEAMGSAMAPFVEGNTVLTQMMLFMLQDPSAEIRCSGFGLASEMCKSSPTVIQQVLPDFMQAVLSNLSNIDESTYYVASNVAWALCQLVQNQMDINNLPTFQSIPQGVQAFAALVRILTSDGVSADMRNMAENICFFIGIAVYTVGPELAEQAQCPPSAFAGRFLEYMRNVKEMECREEAVNGFLLLARQDPSCVVPHLSLFFDLACTLGGADAETKRTVKDIFQEVRSKQPQAWQQLSGYSAPGKKKLYEIFGVQS</sequence>
<feature type="compositionally biased region" description="Basic and acidic residues" evidence="6">
    <location>
        <begin position="14"/>
        <end position="29"/>
    </location>
</feature>
<evidence type="ECO:0000256" key="3">
    <source>
        <dbReference type="ARBA" id="ARBA00022490"/>
    </source>
</evidence>
<dbReference type="InterPro" id="IPR016024">
    <property type="entry name" value="ARM-type_fold"/>
</dbReference>
<keyword evidence="5" id="KW-0653">Protein transport</keyword>
<evidence type="ECO:0000256" key="6">
    <source>
        <dbReference type="SAM" id="MobiDB-lite"/>
    </source>
</evidence>
<protein>
    <submittedName>
        <fullName evidence="7">Uncharacterized protein</fullName>
    </submittedName>
</protein>
<dbReference type="PANTHER" id="PTHR10527">
    <property type="entry name" value="IMPORTIN BETA"/>
    <property type="match status" value="1"/>
</dbReference>
<evidence type="ECO:0000313" key="8">
    <source>
        <dbReference type="Proteomes" id="UP000515908"/>
    </source>
</evidence>
<evidence type="ECO:0000256" key="2">
    <source>
        <dbReference type="ARBA" id="ARBA00022448"/>
    </source>
</evidence>